<keyword evidence="5 8" id="KW-1133">Transmembrane helix</keyword>
<keyword evidence="3" id="KW-0533">Nickel</keyword>
<evidence type="ECO:0000256" key="6">
    <source>
        <dbReference type="ARBA" id="ARBA00023112"/>
    </source>
</evidence>
<comment type="similarity">
    <text evidence="8">Belongs to the binding-protein-dependent transport system permease family.</text>
</comment>
<organism evidence="10 11">
    <name type="scientific">Mammaliicoccus lentus</name>
    <name type="common">Staphylococcus lentus</name>
    <dbReference type="NCBI Taxonomy" id="42858"/>
    <lineage>
        <taxon>Bacteria</taxon>
        <taxon>Bacillati</taxon>
        <taxon>Bacillota</taxon>
        <taxon>Bacilli</taxon>
        <taxon>Bacillales</taxon>
        <taxon>Staphylococcaceae</taxon>
        <taxon>Mammaliicoccus</taxon>
    </lineage>
</organism>
<feature type="transmembrane region" description="Helical" evidence="8">
    <location>
        <begin position="284"/>
        <end position="310"/>
    </location>
</feature>
<dbReference type="Pfam" id="PF00528">
    <property type="entry name" value="BPD_transp_1"/>
    <property type="match status" value="2"/>
</dbReference>
<dbReference type="GO" id="GO:0055085">
    <property type="term" value="P:transmembrane transport"/>
    <property type="evidence" value="ECO:0007669"/>
    <property type="project" value="InterPro"/>
</dbReference>
<keyword evidence="6" id="KW-0921">Nickel transport</keyword>
<feature type="transmembrane region" description="Helical" evidence="8">
    <location>
        <begin position="471"/>
        <end position="490"/>
    </location>
</feature>
<comment type="subcellular location">
    <subcellularLocation>
        <location evidence="8">Cell membrane</location>
        <topology evidence="8">Multi-pass membrane protein</topology>
    </subcellularLocation>
    <subcellularLocation>
        <location evidence="1">Membrane</location>
        <topology evidence="1">Multi-pass membrane protein</topology>
    </subcellularLocation>
</comment>
<feature type="transmembrane region" description="Helical" evidence="8">
    <location>
        <begin position="243"/>
        <end position="264"/>
    </location>
</feature>
<dbReference type="PANTHER" id="PTHR43496:SF1">
    <property type="entry name" value="POLYGALACTURONAN_RHAMNOGALACTURONAN TRANSPORT SYSTEM PERMEASE PROTEIN YTEP"/>
    <property type="match status" value="1"/>
</dbReference>
<dbReference type="CDD" id="cd06261">
    <property type="entry name" value="TM_PBP2"/>
    <property type="match status" value="1"/>
</dbReference>
<feature type="domain" description="ABC transmembrane type-1" evidence="9">
    <location>
        <begin position="340"/>
        <end position="528"/>
    </location>
</feature>
<dbReference type="SUPFAM" id="SSF161098">
    <property type="entry name" value="MetI-like"/>
    <property type="match status" value="2"/>
</dbReference>
<keyword evidence="4 8" id="KW-0812">Transmembrane</keyword>
<keyword evidence="7 8" id="KW-0472">Membrane</keyword>
<dbReference type="PANTHER" id="PTHR43496">
    <property type="entry name" value="PROTEIN LPLB"/>
    <property type="match status" value="1"/>
</dbReference>
<feature type="transmembrane region" description="Helical" evidence="8">
    <location>
        <begin position="510"/>
        <end position="535"/>
    </location>
</feature>
<gene>
    <name evidence="10" type="ORF">PYH69_02440</name>
</gene>
<sequence>MVHKNLGQKLLFTLLILFFIAFLILPIVVLISRAFIFEQNISLQHIQTILSDSEIIQAMFNSIKVSLLAAIITTILAFTIAYTIHITMVNKWVKSFCNTLILIPMLIPTITYGFVLIYTFGNEGILARVFGEAPFTIYGRNGLLMGYVIYTLPIVFVVISNAFNYIDKRFCYISELMGDKPFRTFYHTIARPMFVPVMGAFVLSFILSFTDFGIPASLSADYPVIALSLYQAMLGSLPKFGEGAAIAIIMLIPALLGFILLTVIERFNVEHSSQKYVELKKRKFHDYAFGSVSICIVTFIALLFLVMFIIPFTKGYPYDLTFTFSHLVQLFKDDILIRTYLQSLFVAFGTAIFGVLISFTSALISVRTNVKGRQSLNLLSIVTNTVPGMVLGLSYLLLFNNSSLKGTLLIIILSNIVHYFTTPYLMAKGALEKLDMSWDVTSTLLEDTWLQTIFRIILPNMKSTIINIFQYYFVNAMVTISGVIFLITSSTMLVSTQINVLQHFNAFNDIFLLSIFIFVTNLVIKMICTFSLEYLKRKEVS</sequence>
<evidence type="ECO:0000313" key="10">
    <source>
        <dbReference type="EMBL" id="WHI60506.1"/>
    </source>
</evidence>
<dbReference type="InterPro" id="IPR035906">
    <property type="entry name" value="MetI-like_sf"/>
</dbReference>
<evidence type="ECO:0000313" key="11">
    <source>
        <dbReference type="Proteomes" id="UP001223261"/>
    </source>
</evidence>
<feature type="domain" description="ABC transmembrane type-1" evidence="9">
    <location>
        <begin position="59"/>
        <end position="261"/>
    </location>
</feature>
<dbReference type="Proteomes" id="UP001223261">
    <property type="component" value="Chromosome"/>
</dbReference>
<evidence type="ECO:0000256" key="4">
    <source>
        <dbReference type="ARBA" id="ARBA00022692"/>
    </source>
</evidence>
<evidence type="ECO:0000256" key="7">
    <source>
        <dbReference type="ARBA" id="ARBA00023136"/>
    </source>
</evidence>
<protein>
    <submittedName>
        <fullName evidence="10">ABC transporter permease subunit</fullName>
    </submittedName>
</protein>
<evidence type="ECO:0000259" key="9">
    <source>
        <dbReference type="PROSITE" id="PS50928"/>
    </source>
</evidence>
<keyword evidence="2 8" id="KW-0813">Transport</keyword>
<evidence type="ECO:0000256" key="1">
    <source>
        <dbReference type="ARBA" id="ARBA00004141"/>
    </source>
</evidence>
<dbReference type="PROSITE" id="PS50928">
    <property type="entry name" value="ABC_TM1"/>
    <property type="match status" value="2"/>
</dbReference>
<reference evidence="10" key="1">
    <citation type="journal article" date="2023" name="Antibiotics">
        <title>Prevalence and Molecular Characterization of Methicillin-Resistant Staphylococci (MRS) and Mammaliicocci (MRM) in Dromedary Camels from Algeria: First Detection of SCCmec-mecC Hybrid in Methicillin-Resistant Mammaliicoccus lentus.</title>
        <authorList>
            <person name="Belhout C."/>
            <person name="Boyen F."/>
            <person name="Vereecke N."/>
            <person name="Theuns S."/>
            <person name="Taibi N."/>
            <person name="Stegger M."/>
            <person name="de la Fe-Rodriguez P.Y."/>
            <person name="Bouayad L."/>
            <person name="Elgroud R."/>
            <person name="Butaye P."/>
        </authorList>
    </citation>
    <scope>NUCLEOTIDE SEQUENCE</scope>
    <source>
        <strain evidence="10">7048</strain>
    </source>
</reference>
<name>A0AAP1WLI5_MAMLE</name>
<feature type="transmembrane region" description="Helical" evidence="8">
    <location>
        <begin position="184"/>
        <end position="209"/>
    </location>
</feature>
<proteinExistence type="inferred from homology"/>
<evidence type="ECO:0000256" key="2">
    <source>
        <dbReference type="ARBA" id="ARBA00022448"/>
    </source>
</evidence>
<accession>A0AAP1WLI5</accession>
<feature type="transmembrane region" description="Helical" evidence="8">
    <location>
        <begin position="340"/>
        <end position="364"/>
    </location>
</feature>
<keyword evidence="6" id="KW-0406">Ion transport</keyword>
<dbReference type="RefSeq" id="WP_064211477.1">
    <property type="nucleotide sequence ID" value="NZ_CP118848.1"/>
</dbReference>
<dbReference type="GO" id="GO:0005886">
    <property type="term" value="C:plasma membrane"/>
    <property type="evidence" value="ECO:0007669"/>
    <property type="project" value="UniProtKB-SubCell"/>
</dbReference>
<feature type="transmembrane region" description="Helical" evidence="8">
    <location>
        <begin position="100"/>
        <end position="121"/>
    </location>
</feature>
<evidence type="ECO:0000256" key="5">
    <source>
        <dbReference type="ARBA" id="ARBA00022989"/>
    </source>
</evidence>
<feature type="transmembrane region" description="Helical" evidence="8">
    <location>
        <begin position="67"/>
        <end position="88"/>
    </location>
</feature>
<dbReference type="Gene3D" id="1.10.3720.10">
    <property type="entry name" value="MetI-like"/>
    <property type="match status" value="2"/>
</dbReference>
<feature type="transmembrane region" description="Helical" evidence="8">
    <location>
        <begin position="404"/>
        <end position="427"/>
    </location>
</feature>
<dbReference type="AlphaFoldDB" id="A0AAP1WLI5"/>
<dbReference type="EMBL" id="CP118848">
    <property type="protein sequence ID" value="WHI60506.1"/>
    <property type="molecule type" value="Genomic_DNA"/>
</dbReference>
<dbReference type="GO" id="GO:0015675">
    <property type="term" value="P:nickel cation transport"/>
    <property type="evidence" value="ECO:0007669"/>
    <property type="project" value="UniProtKB-KW"/>
</dbReference>
<evidence type="ECO:0000256" key="8">
    <source>
        <dbReference type="RuleBase" id="RU363032"/>
    </source>
</evidence>
<feature type="transmembrane region" description="Helical" evidence="8">
    <location>
        <begin position="141"/>
        <end position="163"/>
    </location>
</feature>
<evidence type="ECO:0000256" key="3">
    <source>
        <dbReference type="ARBA" id="ARBA00022596"/>
    </source>
</evidence>
<feature type="transmembrane region" description="Helical" evidence="8">
    <location>
        <begin position="12"/>
        <end position="36"/>
    </location>
</feature>
<feature type="transmembrane region" description="Helical" evidence="8">
    <location>
        <begin position="376"/>
        <end position="398"/>
    </location>
</feature>
<dbReference type="InterPro" id="IPR000515">
    <property type="entry name" value="MetI-like"/>
</dbReference>